<dbReference type="Proteomes" id="UP001280581">
    <property type="component" value="Unassembled WGS sequence"/>
</dbReference>
<dbReference type="Pfam" id="PF08386">
    <property type="entry name" value="Abhydrolase_4"/>
    <property type="match status" value="1"/>
</dbReference>
<dbReference type="InterPro" id="IPR013595">
    <property type="entry name" value="Pept_S33_TAP-like_C"/>
</dbReference>
<keyword evidence="6" id="KW-1185">Reference proteome</keyword>
<dbReference type="EMBL" id="WVTA01000003">
    <property type="protein sequence ID" value="KAK3214962.1"/>
    <property type="molecule type" value="Genomic_DNA"/>
</dbReference>
<feature type="domain" description="Peptidase S33 tripeptidyl aminopeptidase-like C-terminal" evidence="4">
    <location>
        <begin position="377"/>
        <end position="479"/>
    </location>
</feature>
<evidence type="ECO:0000256" key="2">
    <source>
        <dbReference type="ARBA" id="ARBA00022801"/>
    </source>
</evidence>
<gene>
    <name evidence="5" type="ORF">GRF29_19g1805094</name>
</gene>
<feature type="domain" description="AB hydrolase-1" evidence="3">
    <location>
        <begin position="52"/>
        <end position="214"/>
    </location>
</feature>
<dbReference type="InterPro" id="IPR029058">
    <property type="entry name" value="AB_hydrolase_fold"/>
</dbReference>
<evidence type="ECO:0000313" key="5">
    <source>
        <dbReference type="EMBL" id="KAK3214962.1"/>
    </source>
</evidence>
<name>A0AAN6M4X7_9PLEO</name>
<dbReference type="Pfam" id="PF00561">
    <property type="entry name" value="Abhydrolase_1"/>
    <property type="match status" value="1"/>
</dbReference>
<evidence type="ECO:0000259" key="4">
    <source>
        <dbReference type="Pfam" id="PF08386"/>
    </source>
</evidence>
<keyword evidence="2" id="KW-0378">Hydrolase</keyword>
<sequence>IVPCADLEWTPCFDKFSCARLIVPLDYSDTSVGNTTIAYIKLSAAKQPAQDILFNPGGPGGSGVQSVLSSSDRLLQTLGSSYNLIGFDPRSVNNSGPSISCFPNDTASETLFSTQFKRPMNSKSRDSVVRQFELTGAWGDWCSQVHQDDHAKYASTVATAQDLLNYVEKEAVSRGEKAEEAQLWYWGLSYGTVLGATYASLFPDRIGRLILDGVVDSQTYYRGKFGGLGQSDEAVLSFAKDCQSAGKEKCSFYSATAEEIATRMRAVLENLRNDPVPVTNPAVAPLPILITYEDLVFTMFALTYTPVSGFPLLAQIFSDLEHRDGASLAQVLQAEPPTGVYYGGLIACMDMHGAYNISTLEMWEQHIEEVNNKTSWVGDAWSSVALSCRQMKMVPPASQQFHGEPGANQTSFPILFIGNRVDPITPLVEAKKMSTLFKGSALLTQDSVGHASTSSVSECTSHHVQQYLEGYLPPINTTCKVESVPFLTAE</sequence>
<dbReference type="GO" id="GO:0016787">
    <property type="term" value="F:hydrolase activity"/>
    <property type="evidence" value="ECO:0007669"/>
    <property type="project" value="UniProtKB-KW"/>
</dbReference>
<dbReference type="PANTHER" id="PTHR43248">
    <property type="entry name" value="2-SUCCINYL-6-HYDROXY-2,4-CYCLOHEXADIENE-1-CARBOXYLATE SYNTHASE"/>
    <property type="match status" value="1"/>
</dbReference>
<comment type="similarity">
    <text evidence="1">Belongs to the peptidase S33 family.</text>
</comment>
<evidence type="ECO:0000256" key="1">
    <source>
        <dbReference type="ARBA" id="ARBA00010088"/>
    </source>
</evidence>
<dbReference type="SUPFAM" id="SSF53474">
    <property type="entry name" value="alpha/beta-Hydrolases"/>
    <property type="match status" value="1"/>
</dbReference>
<feature type="non-terminal residue" evidence="5">
    <location>
        <position position="1"/>
    </location>
</feature>
<evidence type="ECO:0000259" key="3">
    <source>
        <dbReference type="Pfam" id="PF00561"/>
    </source>
</evidence>
<dbReference type="InterPro" id="IPR000073">
    <property type="entry name" value="AB_hydrolase_1"/>
</dbReference>
<dbReference type="InterPro" id="IPR051601">
    <property type="entry name" value="Serine_prot/Carboxylest_S33"/>
</dbReference>
<evidence type="ECO:0000313" key="6">
    <source>
        <dbReference type="Proteomes" id="UP001280581"/>
    </source>
</evidence>
<evidence type="ECO:0008006" key="7">
    <source>
        <dbReference type="Google" id="ProtNLM"/>
    </source>
</evidence>
<proteinExistence type="inferred from homology"/>
<dbReference type="Gene3D" id="3.40.50.1820">
    <property type="entry name" value="alpha/beta hydrolase"/>
    <property type="match status" value="1"/>
</dbReference>
<comment type="caution">
    <text evidence="5">The sequence shown here is derived from an EMBL/GenBank/DDBJ whole genome shotgun (WGS) entry which is preliminary data.</text>
</comment>
<accession>A0AAN6M4X7</accession>
<dbReference type="AlphaFoldDB" id="A0AAN6M4X7"/>
<organism evidence="5 6">
    <name type="scientific">Pseudopithomyces chartarum</name>
    <dbReference type="NCBI Taxonomy" id="1892770"/>
    <lineage>
        <taxon>Eukaryota</taxon>
        <taxon>Fungi</taxon>
        <taxon>Dikarya</taxon>
        <taxon>Ascomycota</taxon>
        <taxon>Pezizomycotina</taxon>
        <taxon>Dothideomycetes</taxon>
        <taxon>Pleosporomycetidae</taxon>
        <taxon>Pleosporales</taxon>
        <taxon>Massarineae</taxon>
        <taxon>Didymosphaeriaceae</taxon>
        <taxon>Pseudopithomyces</taxon>
    </lineage>
</organism>
<dbReference type="PANTHER" id="PTHR43248:SF25">
    <property type="entry name" value="AB HYDROLASE-1 DOMAIN-CONTAINING PROTEIN-RELATED"/>
    <property type="match status" value="1"/>
</dbReference>
<reference evidence="5 6" key="1">
    <citation type="submission" date="2021-02" db="EMBL/GenBank/DDBJ databases">
        <title>Genome assembly of Pseudopithomyces chartarum.</title>
        <authorList>
            <person name="Jauregui R."/>
            <person name="Singh J."/>
            <person name="Voisey C."/>
        </authorList>
    </citation>
    <scope>NUCLEOTIDE SEQUENCE [LARGE SCALE GENOMIC DNA]</scope>
    <source>
        <strain evidence="5 6">AGR01</strain>
    </source>
</reference>
<protein>
    <recommendedName>
        <fullName evidence="7">Peptidase S33 tripeptidyl aminopeptidase-like C-terminal domain-containing protein</fullName>
    </recommendedName>
</protein>